<reference evidence="2 3" key="1">
    <citation type="submission" date="2022-07" db="EMBL/GenBank/DDBJ databases">
        <authorList>
            <person name="Phongsopitanun W."/>
            <person name="Tanasupawat S."/>
        </authorList>
    </citation>
    <scope>NUCLEOTIDE SEQUENCE [LARGE SCALE GENOMIC DNA]</scope>
    <source>
        <strain evidence="2 3">RCU-064</strain>
    </source>
</reference>
<gene>
    <name evidence="2" type="ORF">NP777_41855</name>
</gene>
<feature type="domain" description="DUF4326" evidence="1">
    <location>
        <begin position="54"/>
        <end position="136"/>
    </location>
</feature>
<dbReference type="Proteomes" id="UP001204746">
    <property type="component" value="Unassembled WGS sequence"/>
</dbReference>
<name>A0ABT1VB81_9ACTN</name>
<protein>
    <submittedName>
        <fullName evidence="2">DUF4326 domain-containing protein</fullName>
    </submittedName>
</protein>
<comment type="caution">
    <text evidence="2">The sequence shown here is derived from an EMBL/GenBank/DDBJ whole genome shotgun (WGS) entry which is preliminary data.</text>
</comment>
<organism evidence="2 3">
    <name type="scientific">Streptomyces rugosispiralis</name>
    <dbReference type="NCBI Taxonomy" id="2967341"/>
    <lineage>
        <taxon>Bacteria</taxon>
        <taxon>Bacillati</taxon>
        <taxon>Actinomycetota</taxon>
        <taxon>Actinomycetes</taxon>
        <taxon>Kitasatosporales</taxon>
        <taxon>Streptomycetaceae</taxon>
        <taxon>Streptomyces</taxon>
    </lineage>
</organism>
<evidence type="ECO:0000259" key="1">
    <source>
        <dbReference type="Pfam" id="PF14216"/>
    </source>
</evidence>
<evidence type="ECO:0000313" key="3">
    <source>
        <dbReference type="Proteomes" id="UP001204746"/>
    </source>
</evidence>
<dbReference type="InterPro" id="IPR025475">
    <property type="entry name" value="DUF4326"/>
</dbReference>
<accession>A0ABT1VB81</accession>
<keyword evidence="3" id="KW-1185">Reference proteome</keyword>
<dbReference type="RefSeq" id="WP_256655428.1">
    <property type="nucleotide sequence ID" value="NZ_JANIAA010000051.1"/>
</dbReference>
<dbReference type="EMBL" id="JANIAA010000051">
    <property type="protein sequence ID" value="MCQ8194666.1"/>
    <property type="molecule type" value="Genomic_DNA"/>
</dbReference>
<proteinExistence type="predicted"/>
<dbReference type="Pfam" id="PF14216">
    <property type="entry name" value="DUF4326"/>
    <property type="match status" value="1"/>
</dbReference>
<sequence>MVTRKPFDPEMNGGLQLDLFGQGVAVSAEHLATTPGVAGPTTVVCLKGRRDDPEIQGVVYVGRPMYRGGWHLAGHLLANPYVVGKHGTAEDVVAKYRVWLDKHRDLVARELPRLKGQRLGCWCPEGEPCHARVLAELVDAAEVTP</sequence>
<evidence type="ECO:0000313" key="2">
    <source>
        <dbReference type="EMBL" id="MCQ8194666.1"/>
    </source>
</evidence>